<dbReference type="CDD" id="cd17546">
    <property type="entry name" value="REC_hyHK_CKI1_RcsC-like"/>
    <property type="match status" value="1"/>
</dbReference>
<accession>A0ABY4S1Z2</accession>
<feature type="domain" description="Response regulatory" evidence="4">
    <location>
        <begin position="24"/>
        <end position="139"/>
    </location>
</feature>
<evidence type="ECO:0000259" key="4">
    <source>
        <dbReference type="PROSITE" id="PS50110"/>
    </source>
</evidence>
<dbReference type="InterPro" id="IPR001789">
    <property type="entry name" value="Sig_transdc_resp-reg_receiver"/>
</dbReference>
<dbReference type="PANTHER" id="PTHR45339">
    <property type="entry name" value="HYBRID SIGNAL TRANSDUCTION HISTIDINE KINASE J"/>
    <property type="match status" value="1"/>
</dbReference>
<keyword evidence="6" id="KW-1185">Reference proteome</keyword>
<evidence type="ECO:0000256" key="3">
    <source>
        <dbReference type="PROSITE-ProRule" id="PRU00169"/>
    </source>
</evidence>
<dbReference type="Pfam" id="PF00072">
    <property type="entry name" value="Response_reg"/>
    <property type="match status" value="1"/>
</dbReference>
<reference evidence="5" key="1">
    <citation type="submission" date="2022-05" db="EMBL/GenBank/DDBJ databases">
        <title>An RpoN-dependent PEP-CTERM gene is involved in floc formation of an Aquincola tertiaricarbonis strain.</title>
        <authorList>
            <person name="Qiu D."/>
            <person name="Xia M."/>
        </authorList>
    </citation>
    <scope>NUCLEOTIDE SEQUENCE</scope>
    <source>
        <strain evidence="5">RN12</strain>
    </source>
</reference>
<gene>
    <name evidence="5" type="ORF">MW290_07390</name>
</gene>
<keyword evidence="2" id="KW-0902">Two-component regulatory system</keyword>
<dbReference type="PANTHER" id="PTHR45339:SF1">
    <property type="entry name" value="HYBRID SIGNAL TRANSDUCTION HISTIDINE KINASE J"/>
    <property type="match status" value="1"/>
</dbReference>
<protein>
    <submittedName>
        <fullName evidence="5">Response regulator</fullName>
    </submittedName>
</protein>
<name>A0ABY4S1Z2_AQUTE</name>
<proteinExistence type="predicted"/>
<evidence type="ECO:0000256" key="2">
    <source>
        <dbReference type="ARBA" id="ARBA00023012"/>
    </source>
</evidence>
<evidence type="ECO:0000313" key="5">
    <source>
        <dbReference type="EMBL" id="URI05771.1"/>
    </source>
</evidence>
<dbReference type="SMART" id="SM00448">
    <property type="entry name" value="REC"/>
    <property type="match status" value="1"/>
</dbReference>
<evidence type="ECO:0000313" key="6">
    <source>
        <dbReference type="Proteomes" id="UP001056201"/>
    </source>
</evidence>
<evidence type="ECO:0000256" key="1">
    <source>
        <dbReference type="ARBA" id="ARBA00022553"/>
    </source>
</evidence>
<sequence length="139" mass="15332">MSDLTGVAALPDASPTDTADATRRALVVDDNQLNSQLVAMFLRRLGWQAEVVDDGSAALACLAERSYHLVLLDLRMPQMGGEQVCRRIRQELGLTQLPVVAYTAHSMPEDKQRMLAAGFNELLIKPISFQDVRQLCHAL</sequence>
<dbReference type="EMBL" id="CP097635">
    <property type="protein sequence ID" value="URI05771.1"/>
    <property type="molecule type" value="Genomic_DNA"/>
</dbReference>
<dbReference type="Proteomes" id="UP001056201">
    <property type="component" value="Chromosome 1"/>
</dbReference>
<dbReference type="RefSeq" id="WP_250194036.1">
    <property type="nucleotide sequence ID" value="NZ_CP097635.1"/>
</dbReference>
<dbReference type="SUPFAM" id="SSF52172">
    <property type="entry name" value="CheY-like"/>
    <property type="match status" value="1"/>
</dbReference>
<dbReference type="PROSITE" id="PS50110">
    <property type="entry name" value="RESPONSE_REGULATORY"/>
    <property type="match status" value="1"/>
</dbReference>
<organism evidence="5 6">
    <name type="scientific">Aquincola tertiaricarbonis</name>
    <dbReference type="NCBI Taxonomy" id="391953"/>
    <lineage>
        <taxon>Bacteria</taxon>
        <taxon>Pseudomonadati</taxon>
        <taxon>Pseudomonadota</taxon>
        <taxon>Betaproteobacteria</taxon>
        <taxon>Burkholderiales</taxon>
        <taxon>Sphaerotilaceae</taxon>
        <taxon>Aquincola</taxon>
    </lineage>
</organism>
<dbReference type="InterPro" id="IPR011006">
    <property type="entry name" value="CheY-like_superfamily"/>
</dbReference>
<keyword evidence="1 3" id="KW-0597">Phosphoprotein</keyword>
<dbReference type="Gene3D" id="3.40.50.2300">
    <property type="match status" value="1"/>
</dbReference>
<feature type="modified residue" description="4-aspartylphosphate" evidence="3">
    <location>
        <position position="73"/>
    </location>
</feature>